<feature type="transmembrane region" description="Helical" evidence="1">
    <location>
        <begin position="14"/>
        <end position="39"/>
    </location>
</feature>
<dbReference type="EMBL" id="JACAZI010000006">
    <property type="protein sequence ID" value="KAF7358465.1"/>
    <property type="molecule type" value="Genomic_DNA"/>
</dbReference>
<feature type="transmembrane region" description="Helical" evidence="1">
    <location>
        <begin position="163"/>
        <end position="186"/>
    </location>
</feature>
<dbReference type="PANTHER" id="PTHR40465:SF1">
    <property type="entry name" value="DUF6534 DOMAIN-CONTAINING PROTEIN"/>
    <property type="match status" value="1"/>
</dbReference>
<evidence type="ECO:0000256" key="1">
    <source>
        <dbReference type="SAM" id="Phobius"/>
    </source>
</evidence>
<feature type="transmembrane region" description="Helical" evidence="1">
    <location>
        <begin position="198"/>
        <end position="225"/>
    </location>
</feature>
<dbReference type="Pfam" id="PF20152">
    <property type="entry name" value="DUF6534"/>
    <property type="match status" value="1"/>
</dbReference>
<keyword evidence="4" id="KW-1185">Reference proteome</keyword>
<reference evidence="3" key="1">
    <citation type="submission" date="2020-05" db="EMBL/GenBank/DDBJ databases">
        <title>Mycena genomes resolve the evolution of fungal bioluminescence.</title>
        <authorList>
            <person name="Tsai I.J."/>
        </authorList>
    </citation>
    <scope>NUCLEOTIDE SEQUENCE</scope>
    <source>
        <strain evidence="3">CCC161011</strain>
    </source>
</reference>
<feature type="domain" description="DUF6534" evidence="2">
    <location>
        <begin position="171"/>
        <end position="257"/>
    </location>
</feature>
<gene>
    <name evidence="3" type="ORF">MVEN_00897000</name>
</gene>
<dbReference type="OrthoDB" id="2745105at2759"/>
<proteinExistence type="predicted"/>
<evidence type="ECO:0000313" key="4">
    <source>
        <dbReference type="Proteomes" id="UP000620124"/>
    </source>
</evidence>
<feature type="transmembrane region" description="Helical" evidence="1">
    <location>
        <begin position="122"/>
        <end position="143"/>
    </location>
</feature>
<name>A0A8H7D1W5_9AGAR</name>
<feature type="transmembrane region" description="Helical" evidence="1">
    <location>
        <begin position="87"/>
        <end position="110"/>
    </location>
</feature>
<protein>
    <submittedName>
        <fullName evidence="3">ANK-REP-REGION domain-containing protein</fullName>
    </submittedName>
</protein>
<feature type="transmembrane region" description="Helical" evidence="1">
    <location>
        <begin position="51"/>
        <end position="75"/>
    </location>
</feature>
<comment type="caution">
    <text evidence="3">The sequence shown here is derived from an EMBL/GenBank/DDBJ whole genome shotgun (WGS) entry which is preliminary data.</text>
</comment>
<keyword evidence="1" id="KW-0472">Membrane</keyword>
<evidence type="ECO:0000313" key="3">
    <source>
        <dbReference type="EMBL" id="KAF7358465.1"/>
    </source>
</evidence>
<keyword evidence="1" id="KW-0812">Transmembrane</keyword>
<evidence type="ECO:0000259" key="2">
    <source>
        <dbReference type="Pfam" id="PF20152"/>
    </source>
</evidence>
<dbReference type="InterPro" id="IPR045339">
    <property type="entry name" value="DUF6534"/>
</dbReference>
<sequence length="266" mass="29150">MSSPSVLPDLNPTYGALLVGVYFAIFFQGVLTVQTYIYFESFPEDPWGMKSLVTIVWLLDVAHLVLICQTAYYYLVSNWGNQQALLSTIPILDLHLILMTLSIMACQSFYVNRVWKFSKNILLTGLLGTASLTSGILYFTLTAQLLQNRSVETILKRTYLSETIAVFSVGAAVDLAIAILMVWYLGRERTTFDRVKSLVTRLIQVSVATGLATSLLALGCLIALVASADSLIFVAIHVSLGRTYTNALLATLNSRKRPACASGTSS</sequence>
<accession>A0A8H7D1W5</accession>
<dbReference type="AlphaFoldDB" id="A0A8H7D1W5"/>
<keyword evidence="1" id="KW-1133">Transmembrane helix</keyword>
<dbReference type="Proteomes" id="UP000620124">
    <property type="component" value="Unassembled WGS sequence"/>
</dbReference>
<organism evidence="3 4">
    <name type="scientific">Mycena venus</name>
    <dbReference type="NCBI Taxonomy" id="2733690"/>
    <lineage>
        <taxon>Eukaryota</taxon>
        <taxon>Fungi</taxon>
        <taxon>Dikarya</taxon>
        <taxon>Basidiomycota</taxon>
        <taxon>Agaricomycotina</taxon>
        <taxon>Agaricomycetes</taxon>
        <taxon>Agaricomycetidae</taxon>
        <taxon>Agaricales</taxon>
        <taxon>Marasmiineae</taxon>
        <taxon>Mycenaceae</taxon>
        <taxon>Mycena</taxon>
    </lineage>
</organism>
<dbReference type="PANTHER" id="PTHR40465">
    <property type="entry name" value="CHROMOSOME 1, WHOLE GENOME SHOTGUN SEQUENCE"/>
    <property type="match status" value="1"/>
</dbReference>